<dbReference type="Pfam" id="PF06524">
    <property type="entry name" value="NOA36"/>
    <property type="match status" value="1"/>
</dbReference>
<feature type="region of interest" description="Disordered" evidence="8">
    <location>
        <begin position="54"/>
        <end position="76"/>
    </location>
</feature>
<evidence type="ECO:0000256" key="2">
    <source>
        <dbReference type="ARBA" id="ARBA00007212"/>
    </source>
</evidence>
<name>A0A915L6P3_ROMCU</name>
<reference evidence="10" key="1">
    <citation type="submission" date="2022-11" db="UniProtKB">
        <authorList>
            <consortium name="WormBaseParasite"/>
        </authorList>
    </citation>
    <scope>IDENTIFICATION</scope>
</reference>
<dbReference type="GO" id="GO:0005730">
    <property type="term" value="C:nucleolus"/>
    <property type="evidence" value="ECO:0007669"/>
    <property type="project" value="UniProtKB-SubCell"/>
</dbReference>
<evidence type="ECO:0000256" key="1">
    <source>
        <dbReference type="ARBA" id="ARBA00004604"/>
    </source>
</evidence>
<comment type="similarity">
    <text evidence="2">Belongs to the NOA36 family.</text>
</comment>
<keyword evidence="4" id="KW-0677">Repeat</keyword>
<evidence type="ECO:0000256" key="5">
    <source>
        <dbReference type="ARBA" id="ARBA00022771"/>
    </source>
</evidence>
<comment type="subcellular location">
    <subcellularLocation>
        <location evidence="1">Nucleus</location>
        <location evidence="1">Nucleolus</location>
    </subcellularLocation>
</comment>
<dbReference type="AlphaFoldDB" id="A0A915L6P3"/>
<dbReference type="WBParaSite" id="nRc.2.0.1.t46674-RA">
    <property type="protein sequence ID" value="nRc.2.0.1.t46674-RA"/>
    <property type="gene ID" value="nRc.2.0.1.g46674"/>
</dbReference>
<keyword evidence="6" id="KW-0862">Zinc</keyword>
<evidence type="ECO:0000256" key="6">
    <source>
        <dbReference type="ARBA" id="ARBA00022833"/>
    </source>
</evidence>
<keyword evidence="5" id="KW-0863">Zinc-finger</keyword>
<dbReference type="PANTHER" id="PTHR13214:SF1">
    <property type="entry name" value="ZINC FINGER PROTEIN 330"/>
    <property type="match status" value="1"/>
</dbReference>
<sequence>VSCNRLGWYSCLRCKVCFCDDHVRRKGVKYGRHDAIPCPKCGFDTAQTKDLSMSTRRHDYGRQTKSYDDDDDQDDY</sequence>
<dbReference type="GO" id="GO:0008270">
    <property type="term" value="F:zinc ion binding"/>
    <property type="evidence" value="ECO:0007669"/>
    <property type="project" value="UniProtKB-KW"/>
</dbReference>
<keyword evidence="9" id="KW-1185">Reference proteome</keyword>
<proteinExistence type="inferred from homology"/>
<dbReference type="PANTHER" id="PTHR13214">
    <property type="entry name" value="ZINC FINGER PROTEIN 330"/>
    <property type="match status" value="1"/>
</dbReference>
<accession>A0A915L6P3</accession>
<organism evidence="9 10">
    <name type="scientific">Romanomermis culicivorax</name>
    <name type="common">Nematode worm</name>
    <dbReference type="NCBI Taxonomy" id="13658"/>
    <lineage>
        <taxon>Eukaryota</taxon>
        <taxon>Metazoa</taxon>
        <taxon>Ecdysozoa</taxon>
        <taxon>Nematoda</taxon>
        <taxon>Enoplea</taxon>
        <taxon>Dorylaimia</taxon>
        <taxon>Mermithida</taxon>
        <taxon>Mermithoidea</taxon>
        <taxon>Mermithidae</taxon>
        <taxon>Romanomermis</taxon>
    </lineage>
</organism>
<protein>
    <submittedName>
        <fullName evidence="10">Zinc finger protein</fullName>
    </submittedName>
</protein>
<keyword evidence="7" id="KW-0539">Nucleus</keyword>
<evidence type="ECO:0000313" key="9">
    <source>
        <dbReference type="Proteomes" id="UP000887565"/>
    </source>
</evidence>
<evidence type="ECO:0000256" key="4">
    <source>
        <dbReference type="ARBA" id="ARBA00022737"/>
    </source>
</evidence>
<evidence type="ECO:0000313" key="10">
    <source>
        <dbReference type="WBParaSite" id="nRc.2.0.1.t46674-RA"/>
    </source>
</evidence>
<feature type="compositionally biased region" description="Basic and acidic residues" evidence="8">
    <location>
        <begin position="56"/>
        <end position="67"/>
    </location>
</feature>
<evidence type="ECO:0000256" key="7">
    <source>
        <dbReference type="ARBA" id="ARBA00023242"/>
    </source>
</evidence>
<dbReference type="InterPro" id="IPR010531">
    <property type="entry name" value="NOA36"/>
</dbReference>
<evidence type="ECO:0000256" key="3">
    <source>
        <dbReference type="ARBA" id="ARBA00022723"/>
    </source>
</evidence>
<dbReference type="Proteomes" id="UP000887565">
    <property type="component" value="Unplaced"/>
</dbReference>
<keyword evidence="3" id="KW-0479">Metal-binding</keyword>
<evidence type="ECO:0000256" key="8">
    <source>
        <dbReference type="SAM" id="MobiDB-lite"/>
    </source>
</evidence>